<evidence type="ECO:0000259" key="8">
    <source>
        <dbReference type="PROSITE" id="PS50404"/>
    </source>
</evidence>
<dbReference type="InterPro" id="IPR004046">
    <property type="entry name" value="GST_C"/>
</dbReference>
<protein>
    <recommendedName>
        <fullName evidence="5">maleylacetoacetate isomerase</fullName>
        <ecNumber evidence="5">5.2.1.2</ecNumber>
    </recommendedName>
</protein>
<evidence type="ECO:0000313" key="10">
    <source>
        <dbReference type="EMBL" id="KAJ8309092.1"/>
    </source>
</evidence>
<dbReference type="Gene3D" id="3.40.30.10">
    <property type="entry name" value="Glutaredoxin"/>
    <property type="match status" value="1"/>
</dbReference>
<comment type="similarity">
    <text evidence="4">Belongs to the GST superfamily. Zeta family.</text>
</comment>
<dbReference type="InterPro" id="IPR036282">
    <property type="entry name" value="Glutathione-S-Trfase_C_sf"/>
</dbReference>
<dbReference type="SFLD" id="SFLDS00019">
    <property type="entry name" value="Glutathione_Transferase_(cytos"/>
    <property type="match status" value="1"/>
</dbReference>
<reference evidence="10 11" key="1">
    <citation type="submission" date="2022-12" db="EMBL/GenBank/DDBJ databases">
        <title>Chromosome-level genome of Tegillarca granosa.</title>
        <authorList>
            <person name="Kim J."/>
        </authorList>
    </citation>
    <scope>NUCLEOTIDE SEQUENCE [LARGE SCALE GENOMIC DNA]</scope>
    <source>
        <strain evidence="10">Teg-2019</strain>
        <tissue evidence="10">Adductor muscle</tissue>
    </source>
</reference>
<sequence>MTVDPVLYSYFRSSCSWRVRIALNLKGVEYETKTKTSDYTTVNPLQQVPSIEVNGQTLTQSVAIIEFLEETYPSPALLPKDVFKRAKVREICEVIGSGIQPLQSNSGVLKKIGDEKKTEWAQFWIEKGFVALEKMLQKTAGKYSVGDEITMADLFLVPQVDNAKRFSVPMETFPTIARINEECSKLDAFKAASPFVQPDCPEDLRAK</sequence>
<evidence type="ECO:0000256" key="7">
    <source>
        <dbReference type="ARBA" id="ARBA00023232"/>
    </source>
</evidence>
<dbReference type="PROSITE" id="PS50405">
    <property type="entry name" value="GST_CTER"/>
    <property type="match status" value="1"/>
</dbReference>
<comment type="pathway">
    <text evidence="3">Amino-acid degradation; L-phenylalanine degradation; acetoacetate and fumarate from L-phenylalanine: step 5/6.</text>
</comment>
<dbReference type="Pfam" id="PF13409">
    <property type="entry name" value="GST_N_2"/>
    <property type="match status" value="1"/>
</dbReference>
<dbReference type="InterPro" id="IPR010987">
    <property type="entry name" value="Glutathione-S-Trfase_C-like"/>
</dbReference>
<dbReference type="PANTHER" id="PTHR42673">
    <property type="entry name" value="MALEYLACETOACETATE ISOMERASE"/>
    <property type="match status" value="1"/>
</dbReference>
<dbReference type="InterPro" id="IPR005955">
    <property type="entry name" value="GST_Zeta"/>
</dbReference>
<dbReference type="EC" id="5.2.1.2" evidence="5"/>
<evidence type="ECO:0000256" key="3">
    <source>
        <dbReference type="ARBA" id="ARBA00004671"/>
    </source>
</evidence>
<dbReference type="EMBL" id="JARBDR010000657">
    <property type="protein sequence ID" value="KAJ8309092.1"/>
    <property type="molecule type" value="Genomic_DNA"/>
</dbReference>
<dbReference type="NCBIfam" id="TIGR01262">
    <property type="entry name" value="maiA"/>
    <property type="match status" value="1"/>
</dbReference>
<dbReference type="Gene3D" id="1.20.1050.10">
    <property type="match status" value="1"/>
</dbReference>
<gene>
    <name evidence="10" type="ORF">KUTeg_013966</name>
</gene>
<accession>A0ABQ9EYM4</accession>
<feature type="domain" description="GST N-terminal" evidence="8">
    <location>
        <begin position="3"/>
        <end position="76"/>
    </location>
</feature>
<dbReference type="InterPro" id="IPR034333">
    <property type="entry name" value="GST_Zeta_N"/>
</dbReference>
<dbReference type="Proteomes" id="UP001217089">
    <property type="component" value="Unassembled WGS sequence"/>
</dbReference>
<name>A0ABQ9EYM4_TEGGR</name>
<evidence type="ECO:0000313" key="11">
    <source>
        <dbReference type="Proteomes" id="UP001217089"/>
    </source>
</evidence>
<keyword evidence="7" id="KW-0585">Phenylalanine catabolism</keyword>
<dbReference type="InterPro" id="IPR040079">
    <property type="entry name" value="Glutathione_S-Trfase"/>
</dbReference>
<keyword evidence="11" id="KW-1185">Reference proteome</keyword>
<dbReference type="SUPFAM" id="SSF52833">
    <property type="entry name" value="Thioredoxin-like"/>
    <property type="match status" value="1"/>
</dbReference>
<comment type="caution">
    <text evidence="10">The sequence shown here is derived from an EMBL/GenBank/DDBJ whole genome shotgun (WGS) entry which is preliminary data.</text>
</comment>
<comment type="cofactor">
    <cofactor evidence="2">
        <name>glutathione</name>
        <dbReference type="ChEBI" id="CHEBI:57925"/>
    </cofactor>
</comment>
<evidence type="ECO:0000259" key="9">
    <source>
        <dbReference type="PROSITE" id="PS50405"/>
    </source>
</evidence>
<comment type="catalytic activity">
    <reaction evidence="1">
        <text>4-maleylacetoacetate = 4-fumarylacetoacetate</text>
        <dbReference type="Rhea" id="RHEA:14817"/>
        <dbReference type="ChEBI" id="CHEBI:17105"/>
        <dbReference type="ChEBI" id="CHEBI:18034"/>
        <dbReference type="EC" id="5.2.1.2"/>
    </reaction>
</comment>
<dbReference type="Pfam" id="PF14497">
    <property type="entry name" value="GST_C_3"/>
    <property type="match status" value="1"/>
</dbReference>
<evidence type="ECO:0000256" key="2">
    <source>
        <dbReference type="ARBA" id="ARBA00001955"/>
    </source>
</evidence>
<dbReference type="InterPro" id="IPR036249">
    <property type="entry name" value="Thioredoxin-like_sf"/>
</dbReference>
<evidence type="ECO:0000256" key="4">
    <source>
        <dbReference type="ARBA" id="ARBA00010007"/>
    </source>
</evidence>
<dbReference type="PROSITE" id="PS50404">
    <property type="entry name" value="GST_NTER"/>
    <property type="match status" value="1"/>
</dbReference>
<dbReference type="SUPFAM" id="SSF47616">
    <property type="entry name" value="GST C-terminal domain-like"/>
    <property type="match status" value="1"/>
</dbReference>
<organism evidence="10 11">
    <name type="scientific">Tegillarca granosa</name>
    <name type="common">Malaysian cockle</name>
    <name type="synonym">Anadara granosa</name>
    <dbReference type="NCBI Taxonomy" id="220873"/>
    <lineage>
        <taxon>Eukaryota</taxon>
        <taxon>Metazoa</taxon>
        <taxon>Spiralia</taxon>
        <taxon>Lophotrochozoa</taxon>
        <taxon>Mollusca</taxon>
        <taxon>Bivalvia</taxon>
        <taxon>Autobranchia</taxon>
        <taxon>Pteriomorphia</taxon>
        <taxon>Arcoida</taxon>
        <taxon>Arcoidea</taxon>
        <taxon>Arcidae</taxon>
        <taxon>Tegillarca</taxon>
    </lineage>
</organism>
<dbReference type="SFLD" id="SFLDG00358">
    <property type="entry name" value="Main_(cytGST)"/>
    <property type="match status" value="1"/>
</dbReference>
<proteinExistence type="inferred from homology"/>
<dbReference type="CDD" id="cd03191">
    <property type="entry name" value="GST_C_Zeta"/>
    <property type="match status" value="1"/>
</dbReference>
<dbReference type="CDD" id="cd03042">
    <property type="entry name" value="GST_N_Zeta"/>
    <property type="match status" value="1"/>
</dbReference>
<dbReference type="InterPro" id="IPR034330">
    <property type="entry name" value="GST_Zeta_C"/>
</dbReference>
<dbReference type="InterPro" id="IPR004045">
    <property type="entry name" value="Glutathione_S-Trfase_N"/>
</dbReference>
<evidence type="ECO:0000256" key="5">
    <source>
        <dbReference type="ARBA" id="ARBA00013199"/>
    </source>
</evidence>
<evidence type="ECO:0000256" key="6">
    <source>
        <dbReference type="ARBA" id="ARBA00022878"/>
    </source>
</evidence>
<evidence type="ECO:0000256" key="1">
    <source>
        <dbReference type="ARBA" id="ARBA00001622"/>
    </source>
</evidence>
<keyword evidence="6" id="KW-0828">Tyrosine catabolism</keyword>
<dbReference type="PANTHER" id="PTHR42673:SF4">
    <property type="entry name" value="MALEYLACETOACETATE ISOMERASE"/>
    <property type="match status" value="1"/>
</dbReference>
<feature type="domain" description="GST C-terminal" evidence="9">
    <location>
        <begin position="81"/>
        <end position="202"/>
    </location>
</feature>